<feature type="compositionally biased region" description="Polar residues" evidence="1">
    <location>
        <begin position="202"/>
        <end position="211"/>
    </location>
</feature>
<accession>H2ZM62</accession>
<evidence type="ECO:0000313" key="2">
    <source>
        <dbReference type="Ensembl" id="ENSCSAVP00000018678.1"/>
    </source>
</evidence>
<dbReference type="Ensembl" id="ENSCSAVT00000018883.1">
    <property type="protein sequence ID" value="ENSCSAVP00000018678.1"/>
    <property type="gene ID" value="ENSCSAVG00000010976.1"/>
</dbReference>
<reference evidence="2" key="2">
    <citation type="submission" date="2025-08" db="UniProtKB">
        <authorList>
            <consortium name="Ensembl"/>
        </authorList>
    </citation>
    <scope>IDENTIFICATION</scope>
</reference>
<dbReference type="InParanoid" id="H2ZM62"/>
<feature type="region of interest" description="Disordered" evidence="1">
    <location>
        <begin position="59"/>
        <end position="287"/>
    </location>
</feature>
<keyword evidence="3" id="KW-1185">Reference proteome</keyword>
<sequence length="287" mass="32465">MYKYSVLPPINAMHQDLHSDENNDSDAPEKVVLPNIKRRKQLNSLSLNENSLHNEVPHQISNTKKPQRQHKNPSLESQKRHLSGKSSYNSSPLTPKTRKSSNSLYDDNPSLSPETVNTTPKLRNYPSTIGKQPQPTKAKSVLKEGPKQQHVDYKRPLESNSAVSSIENHKNGEGFPSSPFQTDNKRYMYSTNDDSGYVDIEQSGSEASTPFVQPPRRNSLPFPKNMDSNPNPQGLDEDSDKRYSPGSKRRSKPLKKPLLIEPPEEVEKHTPSPITIPMFKKPPVERR</sequence>
<evidence type="ECO:0000313" key="3">
    <source>
        <dbReference type="Proteomes" id="UP000007875"/>
    </source>
</evidence>
<name>H2ZM62_CIOSA</name>
<organism evidence="2 3">
    <name type="scientific">Ciona savignyi</name>
    <name type="common">Pacific transparent sea squirt</name>
    <dbReference type="NCBI Taxonomy" id="51511"/>
    <lineage>
        <taxon>Eukaryota</taxon>
        <taxon>Metazoa</taxon>
        <taxon>Chordata</taxon>
        <taxon>Tunicata</taxon>
        <taxon>Ascidiacea</taxon>
        <taxon>Phlebobranchia</taxon>
        <taxon>Cionidae</taxon>
        <taxon>Ciona</taxon>
    </lineage>
</organism>
<dbReference type="Proteomes" id="UP000007875">
    <property type="component" value="Unassembled WGS sequence"/>
</dbReference>
<reference evidence="2" key="3">
    <citation type="submission" date="2025-09" db="UniProtKB">
        <authorList>
            <consortium name="Ensembl"/>
        </authorList>
    </citation>
    <scope>IDENTIFICATION</scope>
</reference>
<dbReference type="HOGENOM" id="CLU_971571_0_0_1"/>
<reference evidence="3" key="1">
    <citation type="submission" date="2003-08" db="EMBL/GenBank/DDBJ databases">
        <authorList>
            <person name="Birren B."/>
            <person name="Nusbaum C."/>
            <person name="Abebe A."/>
            <person name="Abouelleil A."/>
            <person name="Adekoya E."/>
            <person name="Ait-zahra M."/>
            <person name="Allen N."/>
            <person name="Allen T."/>
            <person name="An P."/>
            <person name="Anderson M."/>
            <person name="Anderson S."/>
            <person name="Arachchi H."/>
            <person name="Armbruster J."/>
            <person name="Bachantsang P."/>
            <person name="Baldwin J."/>
            <person name="Barry A."/>
            <person name="Bayul T."/>
            <person name="Blitshsteyn B."/>
            <person name="Bloom T."/>
            <person name="Blye J."/>
            <person name="Boguslavskiy L."/>
            <person name="Borowsky M."/>
            <person name="Boukhgalter B."/>
            <person name="Brunache A."/>
            <person name="Butler J."/>
            <person name="Calixte N."/>
            <person name="Calvo S."/>
            <person name="Camarata J."/>
            <person name="Campo K."/>
            <person name="Chang J."/>
            <person name="Cheshatsang Y."/>
            <person name="Citroen M."/>
            <person name="Collymore A."/>
            <person name="Considine T."/>
            <person name="Cook A."/>
            <person name="Cooke P."/>
            <person name="Corum B."/>
            <person name="Cuomo C."/>
            <person name="David R."/>
            <person name="Dawoe T."/>
            <person name="Degray S."/>
            <person name="Dodge S."/>
            <person name="Dooley K."/>
            <person name="Dorje P."/>
            <person name="Dorjee K."/>
            <person name="Dorris L."/>
            <person name="Duffey N."/>
            <person name="Dupes A."/>
            <person name="Elkins T."/>
            <person name="Engels R."/>
            <person name="Erickson J."/>
            <person name="Farina A."/>
            <person name="Faro S."/>
            <person name="Ferreira P."/>
            <person name="Fischer H."/>
            <person name="Fitzgerald M."/>
            <person name="Foley K."/>
            <person name="Gage D."/>
            <person name="Galagan J."/>
            <person name="Gearin G."/>
            <person name="Gnerre S."/>
            <person name="Gnirke A."/>
            <person name="Goyette A."/>
            <person name="Graham J."/>
            <person name="Grandbois E."/>
            <person name="Gyaltsen K."/>
            <person name="Hafez N."/>
            <person name="Hagopian D."/>
            <person name="Hagos B."/>
            <person name="Hall J."/>
            <person name="Hatcher B."/>
            <person name="Heller A."/>
            <person name="Higgins H."/>
            <person name="Honan T."/>
            <person name="Horn A."/>
            <person name="Houde N."/>
            <person name="Hughes L."/>
            <person name="Hulme W."/>
            <person name="Husby E."/>
            <person name="Iliev I."/>
            <person name="Jaffe D."/>
            <person name="Jones C."/>
            <person name="Kamal M."/>
            <person name="Kamat A."/>
            <person name="Kamvysselis M."/>
            <person name="Karlsson E."/>
            <person name="Kells C."/>
            <person name="Kieu A."/>
            <person name="Kisner P."/>
            <person name="Kodira C."/>
            <person name="Kulbokas E."/>
            <person name="Labutti K."/>
            <person name="Lama D."/>
            <person name="Landers T."/>
            <person name="Leger J."/>
            <person name="Levine S."/>
            <person name="Lewis D."/>
            <person name="Lewis T."/>
            <person name="Lindblad-toh K."/>
            <person name="Liu X."/>
            <person name="Lokyitsang T."/>
            <person name="Lokyitsang Y."/>
            <person name="Lucien O."/>
            <person name="Lui A."/>
            <person name="Ma L.J."/>
            <person name="Mabbitt R."/>
            <person name="Macdonald J."/>
            <person name="Maclean C."/>
            <person name="Major J."/>
            <person name="Manning J."/>
            <person name="Marabella R."/>
            <person name="Maru K."/>
            <person name="Matthews C."/>
            <person name="Mauceli E."/>
            <person name="Mccarthy M."/>
            <person name="Mcdonough S."/>
            <person name="Mcghee T."/>
            <person name="Meldrim J."/>
            <person name="Meneus L."/>
            <person name="Mesirov J."/>
            <person name="Mihalev A."/>
            <person name="Mihova T."/>
            <person name="Mikkelsen T."/>
            <person name="Mlenga V."/>
            <person name="Moru K."/>
            <person name="Mozes J."/>
            <person name="Mulrain L."/>
            <person name="Munson G."/>
            <person name="Naylor J."/>
            <person name="Newes C."/>
            <person name="Nguyen C."/>
            <person name="Nguyen N."/>
            <person name="Nguyen T."/>
            <person name="Nicol R."/>
            <person name="Nielsen C."/>
            <person name="Nizzari M."/>
            <person name="Norbu C."/>
            <person name="Norbu N."/>
            <person name="O'donnell P."/>
            <person name="Okoawo O."/>
            <person name="O'leary S."/>
            <person name="Omotosho B."/>
            <person name="O'neill K."/>
            <person name="Osman S."/>
            <person name="Parker S."/>
            <person name="Perrin D."/>
            <person name="Phunkhang P."/>
            <person name="Piqani B."/>
            <person name="Purcell S."/>
            <person name="Rachupka T."/>
            <person name="Ramasamy U."/>
            <person name="Rameau R."/>
            <person name="Ray V."/>
            <person name="Raymond C."/>
            <person name="Retta R."/>
            <person name="Richardson S."/>
            <person name="Rise C."/>
            <person name="Rodriguez J."/>
            <person name="Rogers J."/>
            <person name="Rogov P."/>
            <person name="Rutman M."/>
            <person name="Schupbach R."/>
            <person name="Seaman C."/>
            <person name="Settipalli S."/>
            <person name="Sharpe T."/>
            <person name="Sheridan J."/>
            <person name="Sherpa N."/>
            <person name="Shi J."/>
            <person name="Smirnov S."/>
            <person name="Smith C."/>
            <person name="Sougnez C."/>
            <person name="Spencer B."/>
            <person name="Stalker J."/>
            <person name="Stange-thomann N."/>
            <person name="Stavropoulos S."/>
            <person name="Stetson K."/>
            <person name="Stone C."/>
            <person name="Stone S."/>
            <person name="Stubbs M."/>
            <person name="Talamas J."/>
            <person name="Tchuinga P."/>
            <person name="Tenzing P."/>
            <person name="Tesfaye S."/>
            <person name="Theodore J."/>
            <person name="Thoulutsang Y."/>
            <person name="Topham K."/>
            <person name="Towey S."/>
            <person name="Tsamla T."/>
            <person name="Tsomo N."/>
            <person name="Vallee D."/>
            <person name="Vassiliev H."/>
            <person name="Venkataraman V."/>
            <person name="Vinson J."/>
            <person name="Vo A."/>
            <person name="Wade C."/>
            <person name="Wang S."/>
            <person name="Wangchuk T."/>
            <person name="Wangdi T."/>
            <person name="Whittaker C."/>
            <person name="Wilkinson J."/>
            <person name="Wu Y."/>
            <person name="Wyman D."/>
            <person name="Yadav S."/>
            <person name="Yang S."/>
            <person name="Yang X."/>
            <person name="Yeager S."/>
            <person name="Yee E."/>
            <person name="Young G."/>
            <person name="Zainoun J."/>
            <person name="Zembeck L."/>
            <person name="Zimmer A."/>
            <person name="Zody M."/>
            <person name="Lander E."/>
        </authorList>
    </citation>
    <scope>NUCLEOTIDE SEQUENCE [LARGE SCALE GENOMIC DNA]</scope>
</reference>
<evidence type="ECO:0000256" key="1">
    <source>
        <dbReference type="SAM" id="MobiDB-lite"/>
    </source>
</evidence>
<protein>
    <submittedName>
        <fullName evidence="2">Uncharacterized protein</fullName>
    </submittedName>
</protein>
<proteinExistence type="predicted"/>
<feature type="compositionally biased region" description="Polar residues" evidence="1">
    <location>
        <begin position="84"/>
        <end position="137"/>
    </location>
</feature>
<dbReference type="AlphaFoldDB" id="H2ZM62"/>
<feature type="compositionally biased region" description="Basic and acidic residues" evidence="1">
    <location>
        <begin position="141"/>
        <end position="157"/>
    </location>
</feature>
<feature type="region of interest" description="Disordered" evidence="1">
    <location>
        <begin position="15"/>
        <end position="38"/>
    </location>
</feature>